<dbReference type="SUPFAM" id="SSF53756">
    <property type="entry name" value="UDP-Glycosyltransferase/glycogen phosphorylase"/>
    <property type="match status" value="1"/>
</dbReference>
<feature type="binding site" evidence="10">
    <location>
        <position position="162"/>
    </location>
    <ligand>
        <name>UDP-N-acetyl-alpha-D-glucosamine</name>
        <dbReference type="ChEBI" id="CHEBI:57705"/>
    </ligand>
</feature>
<dbReference type="EMBL" id="CP097751">
    <property type="protein sequence ID" value="URJ27382.1"/>
    <property type="molecule type" value="Genomic_DNA"/>
</dbReference>
<keyword evidence="8 10" id="KW-0131">Cell cycle</keyword>
<dbReference type="RefSeq" id="WP_250249866.1">
    <property type="nucleotide sequence ID" value="NZ_CP097751.1"/>
</dbReference>
<reference evidence="14" key="1">
    <citation type="submission" date="2022-05" db="EMBL/GenBank/DDBJ databases">
        <title>Impact of host demography and evolutionary history on endosymbiont molecular evolution: a test in carpenter ants (Genus Camponotus) and their Blochmannia endosymbionts.</title>
        <authorList>
            <person name="Manthey J.D."/>
            <person name="Giron J.C."/>
            <person name="Hruska J.P."/>
        </authorList>
    </citation>
    <scope>NUCLEOTIDE SEQUENCE</scope>
    <source>
        <strain evidence="14">C-049</strain>
    </source>
</reference>
<dbReference type="PANTHER" id="PTHR21015:SF22">
    <property type="entry name" value="GLYCOSYLTRANSFERASE"/>
    <property type="match status" value="1"/>
</dbReference>
<comment type="subcellular location">
    <subcellularLocation>
        <location evidence="10">Cell membrane</location>
        <topology evidence="10">Peripheral membrane protein</topology>
        <orientation evidence="10">Cytoplasmic side</orientation>
    </subcellularLocation>
</comment>
<feature type="binding site" evidence="10">
    <location>
        <position position="243"/>
    </location>
    <ligand>
        <name>UDP-N-acetyl-alpha-D-glucosamine</name>
        <dbReference type="ChEBI" id="CHEBI:57705"/>
    </ligand>
</feature>
<dbReference type="InterPro" id="IPR006009">
    <property type="entry name" value="GlcNAc_MurG"/>
</dbReference>
<feature type="binding site" evidence="10">
    <location>
        <position position="126"/>
    </location>
    <ligand>
        <name>UDP-N-acetyl-alpha-D-glucosamine</name>
        <dbReference type="ChEBI" id="CHEBI:57705"/>
    </ligand>
</feature>
<evidence type="ECO:0000256" key="7">
    <source>
        <dbReference type="ARBA" id="ARBA00023136"/>
    </source>
</evidence>
<keyword evidence="4 10" id="KW-0808">Transferase</keyword>
<dbReference type="GO" id="GO:0005975">
    <property type="term" value="P:carbohydrate metabolic process"/>
    <property type="evidence" value="ECO:0007669"/>
    <property type="project" value="InterPro"/>
</dbReference>
<evidence type="ECO:0000313" key="14">
    <source>
        <dbReference type="EMBL" id="URJ27382.1"/>
    </source>
</evidence>
<dbReference type="Pfam" id="PF03033">
    <property type="entry name" value="Glyco_transf_28"/>
    <property type="match status" value="1"/>
</dbReference>
<dbReference type="GO" id="GO:0071555">
    <property type="term" value="P:cell wall organization"/>
    <property type="evidence" value="ECO:0007669"/>
    <property type="project" value="UniProtKB-KW"/>
</dbReference>
<evidence type="ECO:0000313" key="15">
    <source>
        <dbReference type="Proteomes" id="UP001056323"/>
    </source>
</evidence>
<evidence type="ECO:0000259" key="13">
    <source>
        <dbReference type="Pfam" id="PF04101"/>
    </source>
</evidence>
<evidence type="ECO:0000256" key="8">
    <source>
        <dbReference type="ARBA" id="ARBA00023306"/>
    </source>
</evidence>
<evidence type="ECO:0000256" key="3">
    <source>
        <dbReference type="ARBA" id="ARBA00022676"/>
    </source>
</evidence>
<keyword evidence="7 10" id="KW-0472">Membrane</keyword>
<sequence>MNQKKKIMIVAGGSGGHVFPGLSVAHYLINHGYQVVWLGTADRIESKLVPQYGIDIKFIHINRWNGEKLHIKCIMPLFICLAIYQARKIIKYWKPDIILGMGGYVSGPGGLAAWTCGIPLIIHEQNRIIGLTNRYLSIFSKKVLQGFPGTFPNAKMVGNPIRRAILAVPNPSRRWKGRVGPIRVLVIGGSQGAHILNKTIPNMAEKLSNKLIIWHQVGEQDFKKVIWAYQKIKQSYHRIVKFIDDIAQAYAWADILISRAGALTVSEVSVVGLPAIFVPFIHHKDRQQYWNAVPLVQAGAAKIIEQQNFTSDVVSAILESWDRKTLCSMAQRARSIAVPNATQQVSQVIIEYLKK</sequence>
<evidence type="ECO:0000256" key="10">
    <source>
        <dbReference type="HAMAP-Rule" id="MF_00033"/>
    </source>
</evidence>
<gene>
    <name evidence="10 14" type="primary">murG</name>
    <name evidence="14" type="ORF">M9394_02315</name>
</gene>
<keyword evidence="6 10" id="KW-0573">Peptidoglycan synthesis</keyword>
<dbReference type="InterPro" id="IPR007235">
    <property type="entry name" value="Glyco_trans_28_C"/>
</dbReference>
<dbReference type="AlphaFoldDB" id="A0AAE9L629"/>
<evidence type="ECO:0000256" key="4">
    <source>
        <dbReference type="ARBA" id="ARBA00022679"/>
    </source>
</evidence>
<dbReference type="HAMAP" id="MF_00033">
    <property type="entry name" value="MurG"/>
    <property type="match status" value="1"/>
</dbReference>
<dbReference type="CDD" id="cd03785">
    <property type="entry name" value="GT28_MurG"/>
    <property type="match status" value="1"/>
</dbReference>
<evidence type="ECO:0000256" key="5">
    <source>
        <dbReference type="ARBA" id="ARBA00022960"/>
    </source>
</evidence>
<evidence type="ECO:0000259" key="12">
    <source>
        <dbReference type="Pfam" id="PF03033"/>
    </source>
</evidence>
<keyword evidence="11" id="KW-1133">Transmembrane helix</keyword>
<dbReference type="PANTHER" id="PTHR21015">
    <property type="entry name" value="UDP-N-ACETYLGLUCOSAMINE--N-ACETYLMURAMYL-(PENTAPEPTIDE) PYROPHOSPHORYL-UNDECAPRENOL N-ACETYLGLUCOSAMINE TRANSFERASE 1"/>
    <property type="match status" value="1"/>
</dbReference>
<comment type="catalytic activity">
    <reaction evidence="10">
        <text>di-trans,octa-cis-undecaprenyl diphospho-N-acetyl-alpha-D-muramoyl-L-alanyl-D-glutamyl-meso-2,6-diaminopimeloyl-D-alanyl-D-alanine + UDP-N-acetyl-alpha-D-glucosamine = di-trans,octa-cis-undecaprenyl diphospho-[N-acetyl-alpha-D-glucosaminyl-(1-&gt;4)]-N-acetyl-alpha-D-muramoyl-L-alanyl-D-glutamyl-meso-2,6-diaminopimeloyl-D-alanyl-D-alanine + UDP + H(+)</text>
        <dbReference type="Rhea" id="RHEA:31227"/>
        <dbReference type="ChEBI" id="CHEBI:15378"/>
        <dbReference type="ChEBI" id="CHEBI:57705"/>
        <dbReference type="ChEBI" id="CHEBI:58223"/>
        <dbReference type="ChEBI" id="CHEBI:61387"/>
        <dbReference type="ChEBI" id="CHEBI:61388"/>
        <dbReference type="EC" id="2.4.1.227"/>
    </reaction>
</comment>
<feature type="transmembrane region" description="Helical" evidence="11">
    <location>
        <begin position="7"/>
        <end position="29"/>
    </location>
</feature>
<feature type="domain" description="Glycosyl transferase family 28 C-terminal" evidence="13">
    <location>
        <begin position="184"/>
        <end position="335"/>
    </location>
</feature>
<protein>
    <recommendedName>
        <fullName evidence="10">UDP-N-acetylglucosamine--N-acetylmuramyl-(pentapeptide) pyrophosphoryl-undecaprenol N-acetylglucosamine transferase</fullName>
        <ecNumber evidence="10">2.4.1.227</ecNumber>
    </recommendedName>
    <alternativeName>
        <fullName evidence="10">Undecaprenyl-PP-MurNAc-pentapeptide-UDPGlcNAc GlcNAc transferase</fullName>
    </alternativeName>
</protein>
<dbReference type="GO" id="GO:0051301">
    <property type="term" value="P:cell division"/>
    <property type="evidence" value="ECO:0007669"/>
    <property type="project" value="UniProtKB-KW"/>
</dbReference>
<comment type="pathway">
    <text evidence="10">Cell wall biogenesis; peptidoglycan biosynthesis.</text>
</comment>
<keyword evidence="9 10" id="KW-0961">Cell wall biogenesis/degradation</keyword>
<keyword evidence="2 10" id="KW-0132">Cell division</keyword>
<feature type="binding site" evidence="10">
    <location>
        <begin position="262"/>
        <end position="267"/>
    </location>
    <ligand>
        <name>UDP-N-acetyl-alpha-D-glucosamine</name>
        <dbReference type="ChEBI" id="CHEBI:57705"/>
    </ligand>
</feature>
<keyword evidence="1 10" id="KW-1003">Cell membrane</keyword>
<dbReference type="Gene3D" id="3.40.50.2000">
    <property type="entry name" value="Glycogen Phosphorylase B"/>
    <property type="match status" value="2"/>
</dbReference>
<accession>A0AAE9L629</accession>
<dbReference type="GO" id="GO:0005886">
    <property type="term" value="C:plasma membrane"/>
    <property type="evidence" value="ECO:0007669"/>
    <property type="project" value="UniProtKB-SubCell"/>
</dbReference>
<dbReference type="GO" id="GO:0008360">
    <property type="term" value="P:regulation of cell shape"/>
    <property type="evidence" value="ECO:0007669"/>
    <property type="project" value="UniProtKB-KW"/>
</dbReference>
<keyword evidence="3 10" id="KW-0328">Glycosyltransferase</keyword>
<organism evidence="14 15">
    <name type="scientific">Candidatus Blochmanniella camponoti</name>
    <dbReference type="NCBI Taxonomy" id="108080"/>
    <lineage>
        <taxon>Bacteria</taxon>
        <taxon>Pseudomonadati</taxon>
        <taxon>Pseudomonadota</taxon>
        <taxon>Gammaproteobacteria</taxon>
        <taxon>Enterobacterales</taxon>
        <taxon>Enterobacteriaceae</taxon>
        <taxon>ant endosymbionts</taxon>
        <taxon>Candidatus Blochmanniella</taxon>
    </lineage>
</organism>
<evidence type="ECO:0000256" key="9">
    <source>
        <dbReference type="ARBA" id="ARBA00023316"/>
    </source>
</evidence>
<evidence type="ECO:0000256" key="6">
    <source>
        <dbReference type="ARBA" id="ARBA00022984"/>
    </source>
</evidence>
<feature type="binding site" evidence="10">
    <location>
        <position position="288"/>
    </location>
    <ligand>
        <name>UDP-N-acetyl-alpha-D-glucosamine</name>
        <dbReference type="ChEBI" id="CHEBI:57705"/>
    </ligand>
</feature>
<feature type="binding site" evidence="10">
    <location>
        <position position="190"/>
    </location>
    <ligand>
        <name>UDP-N-acetyl-alpha-D-glucosamine</name>
        <dbReference type="ChEBI" id="CHEBI:57705"/>
    </ligand>
</feature>
<dbReference type="Proteomes" id="UP001056323">
    <property type="component" value="Chromosome"/>
</dbReference>
<keyword evidence="11" id="KW-0812">Transmembrane</keyword>
<name>A0AAE9L629_9ENTR</name>
<dbReference type="GO" id="GO:0009252">
    <property type="term" value="P:peptidoglycan biosynthetic process"/>
    <property type="evidence" value="ECO:0007669"/>
    <property type="project" value="UniProtKB-UniRule"/>
</dbReference>
<evidence type="ECO:0000256" key="1">
    <source>
        <dbReference type="ARBA" id="ARBA00022475"/>
    </source>
</evidence>
<dbReference type="Pfam" id="PF04101">
    <property type="entry name" value="Glyco_tran_28_C"/>
    <property type="match status" value="1"/>
</dbReference>
<evidence type="ECO:0000256" key="11">
    <source>
        <dbReference type="SAM" id="Phobius"/>
    </source>
</evidence>
<feature type="domain" description="Glycosyltransferase family 28 N-terminal" evidence="12">
    <location>
        <begin position="7"/>
        <end position="144"/>
    </location>
</feature>
<dbReference type="KEGG" id="bhb:M9394_02315"/>
<dbReference type="NCBIfam" id="TIGR01133">
    <property type="entry name" value="murG"/>
    <property type="match status" value="1"/>
</dbReference>
<dbReference type="InterPro" id="IPR004276">
    <property type="entry name" value="GlycoTrans_28_N"/>
</dbReference>
<comment type="function">
    <text evidence="10">Cell wall formation. Catalyzes the transfer of a GlcNAc subunit on undecaprenyl-pyrophosphoryl-MurNAc-pentapeptide (lipid intermediate I) to form undecaprenyl-pyrophosphoryl-MurNAc-(pentapeptide)GlcNAc (lipid intermediate II).</text>
</comment>
<dbReference type="EC" id="2.4.1.227" evidence="10"/>
<proteinExistence type="inferred from homology"/>
<comment type="similarity">
    <text evidence="10">Belongs to the glycosyltransferase 28 family. MurG subfamily.</text>
</comment>
<feature type="binding site" evidence="10">
    <location>
        <begin position="14"/>
        <end position="16"/>
    </location>
    <ligand>
        <name>UDP-N-acetyl-alpha-D-glucosamine</name>
        <dbReference type="ChEBI" id="CHEBI:57705"/>
    </ligand>
</feature>
<evidence type="ECO:0000256" key="2">
    <source>
        <dbReference type="ARBA" id="ARBA00022618"/>
    </source>
</evidence>
<dbReference type="GO" id="GO:0050511">
    <property type="term" value="F:undecaprenyldiphospho-muramoylpentapeptide beta-N-acetylglucosaminyltransferase activity"/>
    <property type="evidence" value="ECO:0007669"/>
    <property type="project" value="UniProtKB-UniRule"/>
</dbReference>
<keyword evidence="5 10" id="KW-0133">Cell shape</keyword>